<dbReference type="PANTHER" id="PTHR10218:SF360">
    <property type="entry name" value="GUANINE NUCLEOTIDE-BINDING PROTEIN SUBUNIT ALPHA HOMOLOG"/>
    <property type="match status" value="1"/>
</dbReference>
<dbReference type="Gene3D" id="3.40.50.300">
    <property type="entry name" value="P-loop containing nucleotide triphosphate hydrolases"/>
    <property type="match status" value="2"/>
</dbReference>
<keyword evidence="3" id="KW-0807">Transducer</keyword>
<keyword evidence="2 4" id="KW-0342">GTP-binding</keyword>
<evidence type="ECO:0000256" key="5">
    <source>
        <dbReference type="PIRSR" id="PIRSR601019-2"/>
    </source>
</evidence>
<evidence type="ECO:0000256" key="4">
    <source>
        <dbReference type="PIRSR" id="PIRSR601019-1"/>
    </source>
</evidence>
<proteinExistence type="predicted"/>
<dbReference type="SUPFAM" id="SSF52540">
    <property type="entry name" value="P-loop containing nucleoside triphosphate hydrolases"/>
    <property type="match status" value="1"/>
</dbReference>
<name>A0A4Q9MB40_9APHY</name>
<evidence type="ECO:0000313" key="7">
    <source>
        <dbReference type="EMBL" id="TBU22956.1"/>
    </source>
</evidence>
<dbReference type="PRINTS" id="PR00318">
    <property type="entry name" value="GPROTEINA"/>
</dbReference>
<dbReference type="GO" id="GO:0005737">
    <property type="term" value="C:cytoplasm"/>
    <property type="evidence" value="ECO:0007669"/>
    <property type="project" value="TreeGrafter"/>
</dbReference>
<dbReference type="Gene3D" id="1.10.400.10">
    <property type="entry name" value="GI Alpha 1, domain 2-like"/>
    <property type="match status" value="1"/>
</dbReference>
<evidence type="ECO:0000256" key="6">
    <source>
        <dbReference type="SAM" id="MobiDB-lite"/>
    </source>
</evidence>
<evidence type="ECO:0000256" key="3">
    <source>
        <dbReference type="ARBA" id="ARBA00023224"/>
    </source>
</evidence>
<dbReference type="GO" id="GO:0003924">
    <property type="term" value="F:GTPase activity"/>
    <property type="evidence" value="ECO:0007669"/>
    <property type="project" value="InterPro"/>
</dbReference>
<dbReference type="GO" id="GO:0005525">
    <property type="term" value="F:GTP binding"/>
    <property type="evidence" value="ECO:0007669"/>
    <property type="project" value="UniProtKB-KW"/>
</dbReference>
<sequence length="519" mass="58405">MTRSLDTPDPLAAAIEPPENETPAERWAREQAEAEARRISEQIDDQIKAEKLAMRKRKPPIKVLLLGQSESGKSTTVKNFQMAYAYSSFLAERAAWRAVIHLNLVRSVTSIMNILAQEFPASSTPLDNEPPLNPLEEDDDEDDKASVAPTASLLDETHNLLIRRLSPLRDAQRALERSLGAASNEEVNGGHGSAAPWESAKFRPREFAVTSRSGWKAALNRVRGMRDDADNGKGGATERPKHQHRASITRTSEARNSDSRHELEGTELGVERAAEVITSCASDMHALWTDTAVRAVLDKRGVRPEEWPGFFLNDVKRVADKDYQPSDDDVVRARLRTMGVQEHRFIFEKGSETGREWLIYDVGGARSLRHAWYPYFDDINAIIFLAPISCFDETLAEDKRVNRLQDSMQLWKAVCSTKLLAKVQLILFLNKCDLLQKKLARGVRVVDWIPTYHDRPNDAPSAAKYFRGQFKDALTKYSPEPRSFYSYLTSVVDTQATAIQVAAVREGIQRNHLKDADIL</sequence>
<feature type="binding site" evidence="5">
    <location>
        <position position="337"/>
    </location>
    <ligand>
        <name>Mg(2+)</name>
        <dbReference type="ChEBI" id="CHEBI:18420"/>
    </ligand>
</feature>
<dbReference type="OrthoDB" id="5817230at2759"/>
<dbReference type="GO" id="GO:0007188">
    <property type="term" value="P:adenylate cyclase-modulating G protein-coupled receptor signaling pathway"/>
    <property type="evidence" value="ECO:0007669"/>
    <property type="project" value="TreeGrafter"/>
</dbReference>
<evidence type="ECO:0000256" key="2">
    <source>
        <dbReference type="ARBA" id="ARBA00023134"/>
    </source>
</evidence>
<organism evidence="7">
    <name type="scientific">Dichomitus squalens</name>
    <dbReference type="NCBI Taxonomy" id="114155"/>
    <lineage>
        <taxon>Eukaryota</taxon>
        <taxon>Fungi</taxon>
        <taxon>Dikarya</taxon>
        <taxon>Basidiomycota</taxon>
        <taxon>Agaricomycotina</taxon>
        <taxon>Agaricomycetes</taxon>
        <taxon>Polyporales</taxon>
        <taxon>Polyporaceae</taxon>
        <taxon>Dichomitus</taxon>
    </lineage>
</organism>
<feature type="compositionally biased region" description="Basic and acidic residues" evidence="6">
    <location>
        <begin position="252"/>
        <end position="267"/>
    </location>
</feature>
<feature type="region of interest" description="Disordered" evidence="6">
    <location>
        <begin position="1"/>
        <end position="39"/>
    </location>
</feature>
<feature type="binding site" evidence="4">
    <location>
        <begin position="430"/>
        <end position="433"/>
    </location>
    <ligand>
        <name>GTP</name>
        <dbReference type="ChEBI" id="CHEBI:37565"/>
    </ligand>
</feature>
<dbReference type="PANTHER" id="PTHR10218">
    <property type="entry name" value="GTP-BINDING PROTEIN ALPHA SUBUNIT"/>
    <property type="match status" value="1"/>
</dbReference>
<feature type="compositionally biased region" description="Basic and acidic residues" evidence="6">
    <location>
        <begin position="225"/>
        <end position="240"/>
    </location>
</feature>
<keyword evidence="5" id="KW-0479">Metal-binding</keyword>
<accession>A0A4Q9MB40</accession>
<gene>
    <name evidence="7" type="ORF">BD311DRAFT_781999</name>
</gene>
<dbReference type="SMART" id="SM00275">
    <property type="entry name" value="G_alpha"/>
    <property type="match status" value="1"/>
</dbReference>
<feature type="region of interest" description="Disordered" evidence="6">
    <location>
        <begin position="225"/>
        <end position="267"/>
    </location>
</feature>
<evidence type="ECO:0000256" key="1">
    <source>
        <dbReference type="ARBA" id="ARBA00022741"/>
    </source>
</evidence>
<dbReference type="InterPro" id="IPR011025">
    <property type="entry name" value="GproteinA_insert"/>
</dbReference>
<keyword evidence="5" id="KW-0460">Magnesium</keyword>
<dbReference type="InterPro" id="IPR001019">
    <property type="entry name" value="Gprotein_alpha_su"/>
</dbReference>
<dbReference type="PROSITE" id="PS51882">
    <property type="entry name" value="G_ALPHA"/>
    <property type="match status" value="1"/>
</dbReference>
<dbReference type="OMA" id="FQLAYAY"/>
<keyword evidence="1 4" id="KW-0547">Nucleotide-binding</keyword>
<dbReference type="GO" id="GO:0005834">
    <property type="term" value="C:heterotrimeric G-protein complex"/>
    <property type="evidence" value="ECO:0007669"/>
    <property type="project" value="TreeGrafter"/>
</dbReference>
<dbReference type="EMBL" id="ML143520">
    <property type="protein sequence ID" value="TBU22956.1"/>
    <property type="molecule type" value="Genomic_DNA"/>
</dbReference>
<reference evidence="7" key="1">
    <citation type="submission" date="2019-01" db="EMBL/GenBank/DDBJ databases">
        <title>Draft genome sequences of three monokaryotic isolates of the white-rot basidiomycete fungus Dichomitus squalens.</title>
        <authorList>
            <consortium name="DOE Joint Genome Institute"/>
            <person name="Lopez S.C."/>
            <person name="Andreopoulos B."/>
            <person name="Pangilinan J."/>
            <person name="Lipzen A."/>
            <person name="Riley R."/>
            <person name="Ahrendt S."/>
            <person name="Ng V."/>
            <person name="Barry K."/>
            <person name="Daum C."/>
            <person name="Grigoriev I.V."/>
            <person name="Hilden K.S."/>
            <person name="Makela M.R."/>
            <person name="de Vries R.P."/>
        </authorList>
    </citation>
    <scope>NUCLEOTIDE SEQUENCE [LARGE SCALE GENOMIC DNA]</scope>
    <source>
        <strain evidence="7">OM18370.1</strain>
    </source>
</reference>
<feature type="region of interest" description="Disordered" evidence="6">
    <location>
        <begin position="121"/>
        <end position="150"/>
    </location>
</feature>
<dbReference type="GO" id="GO:0001664">
    <property type="term" value="F:G protein-coupled receptor binding"/>
    <property type="evidence" value="ECO:0007669"/>
    <property type="project" value="TreeGrafter"/>
</dbReference>
<dbReference type="SUPFAM" id="SSF47895">
    <property type="entry name" value="Transducin (alpha subunit), insertion domain"/>
    <property type="match status" value="1"/>
</dbReference>
<feature type="compositionally biased region" description="Basic and acidic residues" evidence="6">
    <location>
        <begin position="23"/>
        <end position="39"/>
    </location>
</feature>
<protein>
    <submittedName>
        <fullName evidence="7">G-alpha-domain-containing protein</fullName>
    </submittedName>
</protein>
<dbReference type="GO" id="GO:0031683">
    <property type="term" value="F:G-protein beta/gamma-subunit complex binding"/>
    <property type="evidence" value="ECO:0007669"/>
    <property type="project" value="InterPro"/>
</dbReference>
<dbReference type="GO" id="GO:0046872">
    <property type="term" value="F:metal ion binding"/>
    <property type="evidence" value="ECO:0007669"/>
    <property type="project" value="UniProtKB-KW"/>
</dbReference>
<dbReference type="Pfam" id="PF00503">
    <property type="entry name" value="G-alpha"/>
    <property type="match status" value="1"/>
</dbReference>
<dbReference type="Proteomes" id="UP000292957">
    <property type="component" value="Unassembled WGS sequence"/>
</dbReference>
<dbReference type="AlphaFoldDB" id="A0A4Q9MB40"/>
<dbReference type="FunFam" id="3.40.50.300:FF:000720">
    <property type="entry name" value="Guanine nucleotide-binding protein G(k) subunit alpha"/>
    <property type="match status" value="1"/>
</dbReference>
<dbReference type="InterPro" id="IPR027417">
    <property type="entry name" value="P-loop_NTPase"/>
</dbReference>